<comment type="caution">
    <text evidence="4">The sequence shown here is derived from an EMBL/GenBank/DDBJ whole genome shotgun (WGS) entry which is preliminary data.</text>
</comment>
<dbReference type="InterPro" id="IPR002075">
    <property type="entry name" value="NTF2_dom"/>
</dbReference>
<keyword evidence="2" id="KW-0963">Cytoplasm</keyword>
<accession>A0A976ILS3</accession>
<evidence type="ECO:0000313" key="4">
    <source>
        <dbReference type="EMBL" id="TDH74083.1"/>
    </source>
</evidence>
<dbReference type="InterPro" id="IPR045875">
    <property type="entry name" value="NTF2"/>
</dbReference>
<dbReference type="Proteomes" id="UP000294530">
    <property type="component" value="Unassembled WGS sequence"/>
</dbReference>
<evidence type="ECO:0000256" key="2">
    <source>
        <dbReference type="ARBA" id="ARBA00022490"/>
    </source>
</evidence>
<comment type="subcellular location">
    <subcellularLocation>
        <location evidence="1">Cytoplasm</location>
    </subcellularLocation>
</comment>
<dbReference type="Pfam" id="PF02136">
    <property type="entry name" value="NTF2"/>
    <property type="match status" value="1"/>
</dbReference>
<feature type="domain" description="NTF2" evidence="3">
    <location>
        <begin position="38"/>
        <end position="149"/>
    </location>
</feature>
<sequence>MSAEVVAKAFVRHYNTTFDTNRAASDKLKRCIMSAEEVAKAFVQHYYTTFDTNRAGLSSLYQGVSNMSWEGQLSTGQQTIMAKLQGLPVVRHEFPTVDIQPSTSGNAMIIFVQGKIQIEDNNPIQFTQVFQLVAHQPGQYYIHNDVFRLQYG</sequence>
<dbReference type="GO" id="GO:0005635">
    <property type="term" value="C:nuclear envelope"/>
    <property type="evidence" value="ECO:0007669"/>
    <property type="project" value="UniProtKB-ARBA"/>
</dbReference>
<organism evidence="4 5">
    <name type="scientific">Bremia lactucae</name>
    <name type="common">Lettuce downy mildew</name>
    <dbReference type="NCBI Taxonomy" id="4779"/>
    <lineage>
        <taxon>Eukaryota</taxon>
        <taxon>Sar</taxon>
        <taxon>Stramenopiles</taxon>
        <taxon>Oomycota</taxon>
        <taxon>Peronosporomycetes</taxon>
        <taxon>Peronosporales</taxon>
        <taxon>Peronosporaceae</taxon>
        <taxon>Bremia</taxon>
    </lineage>
</organism>
<dbReference type="PANTHER" id="PTHR12612">
    <property type="entry name" value="NUCLEAR TRANSPORT FACTOR 2"/>
    <property type="match status" value="1"/>
</dbReference>
<evidence type="ECO:0000256" key="1">
    <source>
        <dbReference type="ARBA" id="ARBA00004496"/>
    </source>
</evidence>
<dbReference type="AlphaFoldDB" id="A0A976ILS3"/>
<dbReference type="PROSITE" id="PS50177">
    <property type="entry name" value="NTF2_DOMAIN"/>
    <property type="match status" value="1"/>
</dbReference>
<reference evidence="4 5" key="1">
    <citation type="journal article" date="2021" name="Genome Biol.">
        <title>AFLAP: assembly-free linkage analysis pipeline using k-mers from genome sequencing data.</title>
        <authorList>
            <person name="Fletcher K."/>
            <person name="Zhang L."/>
            <person name="Gil J."/>
            <person name="Han R."/>
            <person name="Cavanaugh K."/>
            <person name="Michelmore R."/>
        </authorList>
    </citation>
    <scope>NUCLEOTIDE SEQUENCE [LARGE SCALE GENOMIC DNA]</scope>
    <source>
        <strain evidence="4 5">SF5</strain>
    </source>
</reference>
<proteinExistence type="predicted"/>
<dbReference type="GO" id="GO:0005737">
    <property type="term" value="C:cytoplasm"/>
    <property type="evidence" value="ECO:0007669"/>
    <property type="project" value="UniProtKB-SubCell"/>
</dbReference>
<evidence type="ECO:0000313" key="5">
    <source>
        <dbReference type="Proteomes" id="UP000294530"/>
    </source>
</evidence>
<dbReference type="OrthoDB" id="6507044at2759"/>
<dbReference type="RefSeq" id="XP_067823581.1">
    <property type="nucleotide sequence ID" value="XM_067966631.1"/>
</dbReference>
<dbReference type="CDD" id="cd00780">
    <property type="entry name" value="NTF2"/>
    <property type="match status" value="1"/>
</dbReference>
<name>A0A976ILS3_BRELC</name>
<dbReference type="KEGG" id="blac:94352302"/>
<keyword evidence="5" id="KW-1185">Reference proteome</keyword>
<protein>
    <recommendedName>
        <fullName evidence="3">NTF2 domain-containing protein</fullName>
    </recommendedName>
</protein>
<dbReference type="EMBL" id="SHOA02000028">
    <property type="protein sequence ID" value="TDH74083.1"/>
    <property type="molecule type" value="Genomic_DNA"/>
</dbReference>
<gene>
    <name evidence="4" type="ORF">CCR75_008579</name>
</gene>
<dbReference type="InterPro" id="IPR018222">
    <property type="entry name" value="Nuclear_transport_factor_2_euk"/>
</dbReference>
<evidence type="ECO:0000259" key="3">
    <source>
        <dbReference type="PROSITE" id="PS50177"/>
    </source>
</evidence>
<dbReference type="Gene3D" id="3.10.450.50">
    <property type="match status" value="1"/>
</dbReference>
<dbReference type="GeneID" id="94352302"/>
<dbReference type="InterPro" id="IPR032710">
    <property type="entry name" value="NTF2-like_dom_sf"/>
</dbReference>
<dbReference type="FunFam" id="3.10.450.50:FF:000005">
    <property type="entry name" value="Nuclear transport factor 2"/>
    <property type="match status" value="1"/>
</dbReference>
<dbReference type="SUPFAM" id="SSF54427">
    <property type="entry name" value="NTF2-like"/>
    <property type="match status" value="1"/>
</dbReference>
<dbReference type="GO" id="GO:0006606">
    <property type="term" value="P:protein import into nucleus"/>
    <property type="evidence" value="ECO:0007669"/>
    <property type="project" value="UniProtKB-ARBA"/>
</dbReference>